<organism evidence="1 2">
    <name type="scientific">Gracilibacillus halophilus YIM-C55.5</name>
    <dbReference type="NCBI Taxonomy" id="1308866"/>
    <lineage>
        <taxon>Bacteria</taxon>
        <taxon>Bacillati</taxon>
        <taxon>Bacillota</taxon>
        <taxon>Bacilli</taxon>
        <taxon>Bacillales</taxon>
        <taxon>Bacillaceae</taxon>
        <taxon>Gracilibacillus</taxon>
    </lineage>
</organism>
<sequence length="71" mass="8523">MEITNLFHFLKDFFEHQECHVSISDQHALSVQLTRELDEALMNRPFYWHYMDKIGRKGDPMTLEFYVATSL</sequence>
<dbReference type="Pfam" id="PF11079">
    <property type="entry name" value="YqhG"/>
    <property type="match status" value="1"/>
</dbReference>
<dbReference type="AlphaFoldDB" id="N4WMS1"/>
<protein>
    <submittedName>
        <fullName evidence="1">Uncharacterized protein</fullName>
    </submittedName>
</protein>
<name>N4WMS1_9BACI</name>
<reference evidence="1 2" key="1">
    <citation type="submission" date="2013-03" db="EMBL/GenBank/DDBJ databases">
        <title>Draft genome sequence of Gracibacillus halophilus YIM-C55.5, a moderately halophilic and thermophilic organism from the Xiaochaidamu salt lake.</title>
        <authorList>
            <person name="Sugumar T."/>
            <person name="Polireddy D.R."/>
            <person name="Antony A."/>
            <person name="Madhava Y.R."/>
            <person name="Sivakumar N."/>
        </authorList>
    </citation>
    <scope>NUCLEOTIDE SEQUENCE [LARGE SCALE GENOMIC DNA]</scope>
    <source>
        <strain evidence="1 2">YIM-C55.5</strain>
    </source>
</reference>
<dbReference type="Proteomes" id="UP000012283">
    <property type="component" value="Unassembled WGS sequence"/>
</dbReference>
<evidence type="ECO:0000313" key="1">
    <source>
        <dbReference type="EMBL" id="ENH97452.1"/>
    </source>
</evidence>
<dbReference type="STRING" id="1308866.J416_05548"/>
<proteinExistence type="predicted"/>
<dbReference type="PATRIC" id="fig|1308866.3.peg.1123"/>
<dbReference type="RefSeq" id="WP_003466429.1">
    <property type="nucleotide sequence ID" value="NZ_APML01000019.1"/>
</dbReference>
<dbReference type="OrthoDB" id="2433584at2"/>
<keyword evidence="2" id="KW-1185">Reference proteome</keyword>
<gene>
    <name evidence="1" type="ORF">J416_05548</name>
</gene>
<dbReference type="InterPro" id="IPR024562">
    <property type="entry name" value="YqhG"/>
</dbReference>
<evidence type="ECO:0000313" key="2">
    <source>
        <dbReference type="Proteomes" id="UP000012283"/>
    </source>
</evidence>
<dbReference type="EMBL" id="APML01000019">
    <property type="protein sequence ID" value="ENH97452.1"/>
    <property type="molecule type" value="Genomic_DNA"/>
</dbReference>
<comment type="caution">
    <text evidence="1">The sequence shown here is derived from an EMBL/GenBank/DDBJ whole genome shotgun (WGS) entry which is preliminary data.</text>
</comment>
<accession>N4WMS1</accession>